<accession>A0AB74FJ85</accession>
<name>A0AB74FJ85_9MYCO</name>
<sequence length="77" mass="7860">MQAGLGSGDVSDGGDFFQGLQHGGAAVLVQLADTGDVPRELTAGEQVGDGLLHGSGNGCAQCVAGIKDRLQQMRWYA</sequence>
<proteinExistence type="predicted"/>
<dbReference type="AlphaFoldDB" id="A0AB74FJ85"/>
<evidence type="ECO:0000313" key="1">
    <source>
        <dbReference type="EMBL" id="SIN48056.1"/>
    </source>
</evidence>
<dbReference type="Proteomes" id="UP000184831">
    <property type="component" value="Unassembled WGS sequence"/>
</dbReference>
<evidence type="ECO:0000313" key="2">
    <source>
        <dbReference type="Proteomes" id="UP000184831"/>
    </source>
</evidence>
<comment type="caution">
    <text evidence="1">The sequence shown here is derived from an EMBL/GenBank/DDBJ whole genome shotgun (WGS) entry which is preliminary data.</text>
</comment>
<gene>
    <name evidence="1" type="ORF">SAMEA2152244_04749</name>
</gene>
<reference evidence="1 2" key="1">
    <citation type="submission" date="2016-11" db="EMBL/GenBank/DDBJ databases">
        <authorList>
            <consortium name="Pathogen Informatics"/>
        </authorList>
    </citation>
    <scope>NUCLEOTIDE SEQUENCE [LARGE SCALE GENOMIC DNA]</scope>
    <source>
        <strain evidence="1 2">696</strain>
    </source>
</reference>
<dbReference type="EMBL" id="FSQE01000015">
    <property type="protein sequence ID" value="SIN48056.1"/>
    <property type="molecule type" value="Genomic_DNA"/>
</dbReference>
<protein>
    <submittedName>
        <fullName evidence="1">Uncharacterized protein</fullName>
    </submittedName>
</protein>
<organism evidence="1 2">
    <name type="scientific">Mycobacteroides abscessus subsp. abscessus</name>
    <dbReference type="NCBI Taxonomy" id="1185650"/>
    <lineage>
        <taxon>Bacteria</taxon>
        <taxon>Bacillati</taxon>
        <taxon>Actinomycetota</taxon>
        <taxon>Actinomycetes</taxon>
        <taxon>Mycobacteriales</taxon>
        <taxon>Mycobacteriaceae</taxon>
        <taxon>Mycobacteroides</taxon>
        <taxon>Mycobacteroides abscessus</taxon>
    </lineage>
</organism>